<dbReference type="Pfam" id="PF09361">
    <property type="entry name" value="Phasin_2"/>
    <property type="match status" value="1"/>
</dbReference>
<protein>
    <recommendedName>
        <fullName evidence="1">Phasin domain-containing protein</fullName>
    </recommendedName>
</protein>
<organism evidence="2 3">
    <name type="scientific">Cupriavidus pinatubonensis</name>
    <dbReference type="NCBI Taxonomy" id="248026"/>
    <lineage>
        <taxon>Bacteria</taxon>
        <taxon>Pseudomonadati</taxon>
        <taxon>Pseudomonadota</taxon>
        <taxon>Betaproteobacteria</taxon>
        <taxon>Burkholderiales</taxon>
        <taxon>Burkholderiaceae</taxon>
        <taxon>Cupriavidus</taxon>
    </lineage>
</organism>
<feature type="domain" description="Phasin" evidence="1">
    <location>
        <begin position="8"/>
        <end position="93"/>
    </location>
</feature>
<comment type="caution">
    <text evidence="2">The sequence shown here is derived from an EMBL/GenBank/DDBJ whole genome shotgun (WGS) entry which is preliminary data.</text>
</comment>
<name>A0ABN7Z9W1_9BURK</name>
<dbReference type="InterPro" id="IPR010127">
    <property type="entry name" value="Phasin_subfam-1"/>
</dbReference>
<evidence type="ECO:0000313" key="2">
    <source>
        <dbReference type="EMBL" id="CAG9180807.1"/>
    </source>
</evidence>
<dbReference type="InterPro" id="IPR018968">
    <property type="entry name" value="Phasin"/>
</dbReference>
<accession>A0ABN7Z9W1</accession>
<proteinExistence type="predicted"/>
<evidence type="ECO:0000313" key="3">
    <source>
        <dbReference type="Proteomes" id="UP000701702"/>
    </source>
</evidence>
<dbReference type="Proteomes" id="UP000701702">
    <property type="component" value="Unassembled WGS sequence"/>
</dbReference>
<sequence length="124" mass="13715">MANVVILFGLINIEIASFEKFAVQNLKVTKCRLTDTQETMQKALSPQRQQEFLALQASLIQPVGDKVLSYQRQLYDIGAATQAEFARVTEAQFEAHIHRMLELVDRLANRAPAGSQAADGACHG</sequence>
<dbReference type="NCBIfam" id="TIGR01841">
    <property type="entry name" value="phasin"/>
    <property type="match status" value="1"/>
</dbReference>
<gene>
    <name evidence="2" type="ORF">LMG23994_04498</name>
</gene>
<reference evidence="2 3" key="1">
    <citation type="submission" date="2021-08" db="EMBL/GenBank/DDBJ databases">
        <authorList>
            <person name="Peeters C."/>
        </authorList>
    </citation>
    <scope>NUCLEOTIDE SEQUENCE [LARGE SCALE GENOMIC DNA]</scope>
    <source>
        <strain evidence="2 3">LMG 23994</strain>
    </source>
</reference>
<keyword evidence="3" id="KW-1185">Reference proteome</keyword>
<dbReference type="RefSeq" id="WP_224006077.1">
    <property type="nucleotide sequence ID" value="NZ_CAJZAF010000028.1"/>
</dbReference>
<dbReference type="EMBL" id="CAJZAF010000028">
    <property type="protein sequence ID" value="CAG9180807.1"/>
    <property type="molecule type" value="Genomic_DNA"/>
</dbReference>
<evidence type="ECO:0000259" key="1">
    <source>
        <dbReference type="Pfam" id="PF09361"/>
    </source>
</evidence>